<evidence type="ECO:0000313" key="2">
    <source>
        <dbReference type="EMBL" id="CQR23672.1"/>
    </source>
</evidence>
<feature type="transmembrane region" description="Helical" evidence="1">
    <location>
        <begin position="37"/>
        <end position="56"/>
    </location>
</feature>
<dbReference type="Pfam" id="PF11457">
    <property type="entry name" value="DUF3021"/>
    <property type="match status" value="1"/>
</dbReference>
<dbReference type="RefSeq" id="WP_093649419.1">
    <property type="nucleotide sequence ID" value="NZ_CTEN01000001.1"/>
</dbReference>
<gene>
    <name evidence="2" type="ORF">BN1356_00042</name>
</gene>
<reference evidence="3" key="1">
    <citation type="submission" date="2015-03" db="EMBL/GenBank/DDBJ databases">
        <authorList>
            <person name="Urmite Genomes"/>
        </authorList>
    </citation>
    <scope>NUCLEOTIDE SEQUENCE [LARGE SCALE GENOMIC DNA]</scope>
    <source>
        <strain evidence="3">FF10</strain>
    </source>
</reference>
<evidence type="ECO:0000313" key="3">
    <source>
        <dbReference type="Proteomes" id="UP000198604"/>
    </source>
</evidence>
<sequence>MNINLKTVILYFLIGIGFGGIIYSLTLLANGAVTQTVGHIVTVVLVSGCMGLVSLIFELEKPAFSWRLFLHFLLIYSLFLFLNWQVDTEVHLFSLYSLLQFIVIYLLVWLVVVYLTQQKVAKINEKLRERKESLDKGH</sequence>
<accession>A0A0E4H6C0</accession>
<keyword evidence="3" id="KW-1185">Reference proteome</keyword>
<organism evidence="2 3">
    <name type="scientific">Streptococcus varani</name>
    <dbReference type="NCBI Taxonomy" id="1608583"/>
    <lineage>
        <taxon>Bacteria</taxon>
        <taxon>Bacillati</taxon>
        <taxon>Bacillota</taxon>
        <taxon>Bacilli</taxon>
        <taxon>Lactobacillales</taxon>
        <taxon>Streptococcaceae</taxon>
        <taxon>Streptococcus</taxon>
    </lineage>
</organism>
<dbReference type="OrthoDB" id="2297305at2"/>
<dbReference type="Proteomes" id="UP000198604">
    <property type="component" value="Unassembled WGS sequence"/>
</dbReference>
<feature type="transmembrane region" description="Helical" evidence="1">
    <location>
        <begin position="92"/>
        <end position="116"/>
    </location>
</feature>
<dbReference type="STRING" id="1608583.BN1356_00042"/>
<dbReference type="AlphaFoldDB" id="A0A0E4H6C0"/>
<feature type="transmembrane region" description="Helical" evidence="1">
    <location>
        <begin position="7"/>
        <end position="25"/>
    </location>
</feature>
<protein>
    <submittedName>
        <fullName evidence="2">Membrane protein</fullName>
    </submittedName>
</protein>
<keyword evidence="1" id="KW-1133">Transmembrane helix</keyword>
<feature type="transmembrane region" description="Helical" evidence="1">
    <location>
        <begin position="68"/>
        <end position="86"/>
    </location>
</feature>
<name>A0A0E4H6C0_9STRE</name>
<keyword evidence="1" id="KW-0812">Transmembrane</keyword>
<dbReference type="InterPro" id="IPR021560">
    <property type="entry name" value="DUF3021"/>
</dbReference>
<keyword evidence="1" id="KW-0472">Membrane</keyword>
<dbReference type="EMBL" id="CTEN01000001">
    <property type="protein sequence ID" value="CQR23672.1"/>
    <property type="molecule type" value="Genomic_DNA"/>
</dbReference>
<evidence type="ECO:0000256" key="1">
    <source>
        <dbReference type="SAM" id="Phobius"/>
    </source>
</evidence>
<proteinExistence type="predicted"/>